<feature type="compositionally biased region" description="Low complexity" evidence="18">
    <location>
        <begin position="149"/>
        <end position="158"/>
    </location>
</feature>
<evidence type="ECO:0000256" key="8">
    <source>
        <dbReference type="ARBA" id="ARBA00022853"/>
    </source>
</evidence>
<dbReference type="GO" id="GO:0005730">
    <property type="term" value="C:nucleolus"/>
    <property type="evidence" value="ECO:0007669"/>
    <property type="project" value="TreeGrafter"/>
</dbReference>
<evidence type="ECO:0000256" key="1">
    <source>
        <dbReference type="ARBA" id="ARBA00001954"/>
    </source>
</evidence>
<keyword evidence="10" id="KW-0560">Oxidoreductase</keyword>
<reference evidence="20" key="2">
    <citation type="submission" date="2020-05" db="UniProtKB">
        <authorList>
            <consortium name="EnsemblMetazoa"/>
        </authorList>
    </citation>
    <scope>IDENTIFICATION</scope>
    <source>
        <strain evidence="20">A-37</strain>
    </source>
</reference>
<evidence type="ECO:0000313" key="21">
    <source>
        <dbReference type="Proteomes" id="UP000075883"/>
    </source>
</evidence>
<evidence type="ECO:0000256" key="6">
    <source>
        <dbReference type="ARBA" id="ARBA00022491"/>
    </source>
</evidence>
<dbReference type="SUPFAM" id="SSF51197">
    <property type="entry name" value="Clavaminate synthase-like"/>
    <property type="match status" value="1"/>
</dbReference>
<feature type="region of interest" description="Disordered" evidence="18">
    <location>
        <begin position="149"/>
        <end position="207"/>
    </location>
</feature>
<dbReference type="PANTHER" id="PTHR13096:SF8">
    <property type="entry name" value="RIBOSOMAL OXYGENASE 1"/>
    <property type="match status" value="1"/>
</dbReference>
<dbReference type="EnsemblMetazoa" id="ACUA008489-RA">
    <property type="protein sequence ID" value="ACUA008489-PA"/>
    <property type="gene ID" value="ACUA008489"/>
</dbReference>
<evidence type="ECO:0000256" key="2">
    <source>
        <dbReference type="ARBA" id="ARBA00004123"/>
    </source>
</evidence>
<comment type="subcellular location">
    <subcellularLocation>
        <location evidence="2">Nucleus</location>
    </subcellularLocation>
</comment>
<dbReference type="EC" id="1.14.11.27" evidence="4"/>
<feature type="domain" description="JmjC" evidence="19">
    <location>
        <begin position="335"/>
        <end position="475"/>
    </location>
</feature>
<organism evidence="20 21">
    <name type="scientific">Anopheles culicifacies</name>
    <dbReference type="NCBI Taxonomy" id="139723"/>
    <lineage>
        <taxon>Eukaryota</taxon>
        <taxon>Metazoa</taxon>
        <taxon>Ecdysozoa</taxon>
        <taxon>Arthropoda</taxon>
        <taxon>Hexapoda</taxon>
        <taxon>Insecta</taxon>
        <taxon>Pterygota</taxon>
        <taxon>Neoptera</taxon>
        <taxon>Endopterygota</taxon>
        <taxon>Diptera</taxon>
        <taxon>Nematocera</taxon>
        <taxon>Culicoidea</taxon>
        <taxon>Culicidae</taxon>
        <taxon>Anophelinae</taxon>
        <taxon>Anopheles</taxon>
        <taxon>culicifacies species complex</taxon>
    </lineage>
</organism>
<dbReference type="FunFam" id="3.90.930.40:FF:000001">
    <property type="entry name" value="ribosomal oxygenase 1 isoform X1"/>
    <property type="match status" value="1"/>
</dbReference>
<dbReference type="Pfam" id="PF21233">
    <property type="entry name" value="WHD_RIOX1"/>
    <property type="match status" value="1"/>
</dbReference>
<dbReference type="Pfam" id="PF08007">
    <property type="entry name" value="JmjC_2"/>
    <property type="match status" value="1"/>
</dbReference>
<evidence type="ECO:0000256" key="16">
    <source>
        <dbReference type="ARBA" id="ARBA00030632"/>
    </source>
</evidence>
<keyword evidence="6" id="KW-0678">Repressor</keyword>
<evidence type="ECO:0000256" key="4">
    <source>
        <dbReference type="ARBA" id="ARBA00013246"/>
    </source>
</evidence>
<evidence type="ECO:0000256" key="3">
    <source>
        <dbReference type="ARBA" id="ARBA00010309"/>
    </source>
</evidence>
<evidence type="ECO:0000256" key="7">
    <source>
        <dbReference type="ARBA" id="ARBA00022723"/>
    </source>
</evidence>
<keyword evidence="14" id="KW-0539">Nucleus</keyword>
<feature type="compositionally biased region" description="Polar residues" evidence="18">
    <location>
        <begin position="159"/>
        <end position="171"/>
    </location>
</feature>
<evidence type="ECO:0000256" key="15">
    <source>
        <dbReference type="ARBA" id="ARBA00025670"/>
    </source>
</evidence>
<evidence type="ECO:0000256" key="13">
    <source>
        <dbReference type="ARBA" id="ARBA00023163"/>
    </source>
</evidence>
<evidence type="ECO:0000259" key="19">
    <source>
        <dbReference type="PROSITE" id="PS51184"/>
    </source>
</evidence>
<feature type="compositionally biased region" description="Polar residues" evidence="18">
    <location>
        <begin position="71"/>
        <end position="83"/>
    </location>
</feature>
<dbReference type="GO" id="GO:0140680">
    <property type="term" value="F:histone H3K36me/H3K36me2 demethylase activity"/>
    <property type="evidence" value="ECO:0007669"/>
    <property type="project" value="UniProtKB-EC"/>
</dbReference>
<evidence type="ECO:0000256" key="12">
    <source>
        <dbReference type="ARBA" id="ARBA00023015"/>
    </source>
</evidence>
<comment type="similarity">
    <text evidence="3">Belongs to the ROX family. NO66 subfamily.</text>
</comment>
<dbReference type="PROSITE" id="PS51184">
    <property type="entry name" value="JMJC"/>
    <property type="match status" value="1"/>
</dbReference>
<dbReference type="VEuPathDB" id="VectorBase:ACUA008489"/>
<dbReference type="InterPro" id="IPR003347">
    <property type="entry name" value="JmjC_dom"/>
</dbReference>
<dbReference type="InterPro" id="IPR039994">
    <property type="entry name" value="NO66-like"/>
</dbReference>
<evidence type="ECO:0000256" key="17">
    <source>
        <dbReference type="ARBA" id="ARBA00047915"/>
    </source>
</evidence>
<dbReference type="Proteomes" id="UP000075883">
    <property type="component" value="Unassembled WGS sequence"/>
</dbReference>
<comment type="cofactor">
    <cofactor evidence="1">
        <name>Fe(2+)</name>
        <dbReference type="ChEBI" id="CHEBI:29033"/>
    </cofactor>
</comment>
<feature type="region of interest" description="Disordered" evidence="18">
    <location>
        <begin position="1"/>
        <end position="117"/>
    </location>
</feature>
<evidence type="ECO:0000313" key="20">
    <source>
        <dbReference type="EnsemblMetazoa" id="ACUA008489-PA"/>
    </source>
</evidence>
<comment type="function">
    <text evidence="15">Oxygenase that can act as both a histone lysine demethylase and a ribosomal histidine hydroxylase. Specifically demethylates 'Lys-4' (H3K4me) and 'Lys-36' (H3K36me) of histone H3, thereby playing a central role in histone code.</text>
</comment>
<evidence type="ECO:0000256" key="14">
    <source>
        <dbReference type="ARBA" id="ARBA00023242"/>
    </source>
</evidence>
<accession>A0A182M3E1</accession>
<dbReference type="Gene3D" id="2.60.120.650">
    <property type="entry name" value="Cupin"/>
    <property type="match status" value="1"/>
</dbReference>
<keyword evidence="7" id="KW-0479">Metal-binding</keyword>
<keyword evidence="12" id="KW-0805">Transcription regulation</keyword>
<dbReference type="STRING" id="139723.A0A182M3E1"/>
<dbReference type="PANTHER" id="PTHR13096">
    <property type="entry name" value="MINA53 MYC INDUCED NUCLEAR ANTIGEN"/>
    <property type="match status" value="1"/>
</dbReference>
<evidence type="ECO:0000256" key="18">
    <source>
        <dbReference type="SAM" id="MobiDB-lite"/>
    </source>
</evidence>
<keyword evidence="9" id="KW-0223">Dioxygenase</keyword>
<feature type="compositionally biased region" description="Polar residues" evidence="18">
    <location>
        <begin position="1"/>
        <end position="17"/>
    </location>
</feature>
<dbReference type="InterPro" id="IPR031962">
    <property type="entry name" value="DUF4781"/>
</dbReference>
<evidence type="ECO:0000256" key="11">
    <source>
        <dbReference type="ARBA" id="ARBA00023004"/>
    </source>
</evidence>
<name>A0A182M3E1_9DIPT</name>
<dbReference type="Gene3D" id="3.90.930.40">
    <property type="match status" value="1"/>
</dbReference>
<keyword evidence="8" id="KW-0156">Chromatin regulator</keyword>
<dbReference type="GO" id="GO:0046872">
    <property type="term" value="F:metal ion binding"/>
    <property type="evidence" value="ECO:0007669"/>
    <property type="project" value="UniProtKB-KW"/>
</dbReference>
<keyword evidence="11" id="KW-0408">Iron</keyword>
<proteinExistence type="inferred from homology"/>
<evidence type="ECO:0000256" key="9">
    <source>
        <dbReference type="ARBA" id="ARBA00022964"/>
    </source>
</evidence>
<feature type="compositionally biased region" description="Basic and acidic residues" evidence="18">
    <location>
        <begin position="99"/>
        <end position="109"/>
    </location>
</feature>
<dbReference type="FunFam" id="2.60.120.650:FF:000013">
    <property type="entry name" value="Ribosomal oxygenase 1"/>
    <property type="match status" value="1"/>
</dbReference>
<reference evidence="21" key="1">
    <citation type="submission" date="2013-09" db="EMBL/GenBank/DDBJ databases">
        <title>The Genome Sequence of Anopheles culicifacies species A.</title>
        <authorList>
            <consortium name="The Broad Institute Genomics Platform"/>
            <person name="Neafsey D.E."/>
            <person name="Besansky N."/>
            <person name="Howell P."/>
            <person name="Walton C."/>
            <person name="Young S.K."/>
            <person name="Zeng Q."/>
            <person name="Gargeya S."/>
            <person name="Fitzgerald M."/>
            <person name="Haas B."/>
            <person name="Abouelleil A."/>
            <person name="Allen A.W."/>
            <person name="Alvarado L."/>
            <person name="Arachchi H.M."/>
            <person name="Berlin A.M."/>
            <person name="Chapman S.B."/>
            <person name="Gainer-Dewar J."/>
            <person name="Goldberg J."/>
            <person name="Griggs A."/>
            <person name="Gujja S."/>
            <person name="Hansen M."/>
            <person name="Howarth C."/>
            <person name="Imamovic A."/>
            <person name="Ireland A."/>
            <person name="Larimer J."/>
            <person name="McCowan C."/>
            <person name="Murphy C."/>
            <person name="Pearson M."/>
            <person name="Poon T.W."/>
            <person name="Priest M."/>
            <person name="Roberts A."/>
            <person name="Saif S."/>
            <person name="Shea T."/>
            <person name="Sisk P."/>
            <person name="Sykes S."/>
            <person name="Wortman J."/>
            <person name="Nusbaum C."/>
            <person name="Birren B."/>
        </authorList>
    </citation>
    <scope>NUCLEOTIDE SEQUENCE [LARGE SCALE GENOMIC DNA]</scope>
    <source>
        <strain evidence="21">A-37</strain>
    </source>
</reference>
<dbReference type="Pfam" id="PF16013">
    <property type="entry name" value="DUF4781"/>
    <property type="match status" value="1"/>
</dbReference>
<keyword evidence="13" id="KW-0804">Transcription</keyword>
<dbReference type="EMBL" id="AXCM01006008">
    <property type="status" value="NOT_ANNOTATED_CDS"/>
    <property type="molecule type" value="Genomic_DNA"/>
</dbReference>
<evidence type="ECO:0000256" key="5">
    <source>
        <dbReference type="ARBA" id="ARBA00014940"/>
    </source>
</evidence>
<dbReference type="GO" id="GO:0032453">
    <property type="term" value="F:histone H3K4 demethylase activity"/>
    <property type="evidence" value="ECO:0007669"/>
    <property type="project" value="TreeGrafter"/>
</dbReference>
<dbReference type="GO" id="GO:0045471">
    <property type="term" value="P:response to ethanol"/>
    <property type="evidence" value="ECO:0007669"/>
    <property type="project" value="UniProtKB-ARBA"/>
</dbReference>
<dbReference type="FunFam" id="1.10.10.1500:FF:000001">
    <property type="entry name" value="ribosomal oxygenase 1 isoform X1"/>
    <property type="match status" value="1"/>
</dbReference>
<keyword evidence="21" id="KW-1185">Reference proteome</keyword>
<sequence length="1553" mass="173375">METTAGTELANTTSESGNGTGKPVTTITSTPPSATKKPTQKRKKPTASPQPPAGNDGSPGNNKAKADSEHATTMNGEQLQVPGSSHGDATPNAKKQKKKQPEEAKEPLGKKQKLAGKQVRFHIKLYSASKPPTASTSVGIAKKKKAKLQQQTATATDASAGSEQHKQQNGTAAMPAKKASKKNRSAKVNGSVGLPPTSVVTPSKRAVQIKQEPKIPNKTGTATGTALHELDSVTIGRQTFAWMIGPATTVEEFMRTHWERKFLLVQRNNRTYYDGLLSRAMIDEMLRTNNIEYTKNIDITSYRDGQRETHNPDGRVLPPDLWHFYGTGCSVRMLNPQTYLRSVYELNVKLQEFFHCMTGANFYLTPPGSQGFAPHYDDIEAFVLQIEGRKRWRLYGPRQPQEVLARVSSDNLSQDELTGPPILDVVLEAGDLLYFPRGCIHQAATVPGAHSLHITVSMYQRNSWADLFEQMLPIALASAADEEPSLREGLPLDLHQHFGIVHSDGMSAERRRLIVRIRAMFDKLFSDAAIDAAVDQLAKRFQHDALPPLVDFAEWDDTVYGAGNYEFRPDGTVQCARPIDDRSSVRLLRRNILRLVSEEEKLRIYYHTDNSREYHQYEANFLELDHETALGVELLIKMYPRYVLVNSLPVEDRLEFIRSLWEKGLIVCRQPVDADTSIGTSISTPTVDAMSNKHIARIMHDFLHRGVQRNVDDLWGFNPAEEFFTAKSKPSATSLIAFALGYQKEGTVSLDQYERTDFVSDQKLRHSLTAIVDRMPTLVFQLIPLVLVKEQSVDMSFLLRVRKAPNSMECIYLDLTNRKYDNFPQFLNNNRLPACILWYPENGTLRYDHSTPAGPMMMIASLKVTNTSSSVWDGLTIVGSALSTVLAFTPLGATVTVPLMLATSAVSSGISFAKLLDSCKHEKGTIVAGRAFALAFHLTTFASAGLTATCRVEKLRRLLPAEKLQQLEKAEQFLKGTRPYAATGSAVVAVIGKVGGWQTLSTAEWFELAAILCFAYREDFNQATAVHLFDKMQRNGVWQFFKTLCPNVSLSKLRLALDSPALDQLLRLIMEFLKDKVDFRVDDNFSTIYLFGYELEFERLFKIHWPQLKGLLLFLQNSANDACRADTFWSQTMLNNVIKFLQIVCLMPNPFCTLVNGHKFHIRFGNGHRFSSDALRAFLTAKGLNRIELLRQLASLDHEQTDRLNELRESRRITDGDEQELFNWLGQHHSSNYQTALLALLSVADALKAMPSEQSKSIKFDGKRIVVSPLLGFSVEDFLRVPAKLRTTLLLGDESFLRLCNAAEGRLFATDAADVWMRTVSSETAIQQLETIDLLGQLFERVETSSPGTPTLASALDYAFAFDNTTVPLVYYSIVGSWKQFSVPLDKRTMQARFLQLMKDAKLLGMARYISVPHNGNVALNDGDIIALTRTAMLANIVHTEKPTVPFGPIERAACWLGLLPALRDEIGRKRLIQTILSLAANGTGTVLKTNVRNAYYLQIIDKRMVMFATEKDKLLVEVILPCTECANFLISLYMCGSTICSSDAGETLRLTV</sequence>
<comment type="catalytic activity">
    <reaction evidence="17">
        <text>N(6),N(6)-dimethyl-L-lysyl(36)-[histone H3] + 2 2-oxoglutarate + 2 O2 = L-lysyl(36)-[histone H3] + 2 formaldehyde + 2 succinate + 2 CO2</text>
        <dbReference type="Rhea" id="RHEA:42032"/>
        <dbReference type="Rhea" id="RHEA-COMP:9785"/>
        <dbReference type="Rhea" id="RHEA-COMP:9787"/>
        <dbReference type="ChEBI" id="CHEBI:15379"/>
        <dbReference type="ChEBI" id="CHEBI:16526"/>
        <dbReference type="ChEBI" id="CHEBI:16810"/>
        <dbReference type="ChEBI" id="CHEBI:16842"/>
        <dbReference type="ChEBI" id="CHEBI:29969"/>
        <dbReference type="ChEBI" id="CHEBI:30031"/>
        <dbReference type="ChEBI" id="CHEBI:61976"/>
        <dbReference type="EC" id="1.14.11.27"/>
    </reaction>
</comment>
<dbReference type="Gene3D" id="1.10.10.1500">
    <property type="entry name" value="JmjC domain-containing ribosomal oxygenase (ROX), dimer domain"/>
    <property type="match status" value="1"/>
</dbReference>
<protein>
    <recommendedName>
        <fullName evidence="5">Bifunctional lysine-specific demethylase and histidyl-hydroxylase NO66</fullName>
        <ecNumber evidence="4">1.14.11.27</ecNumber>
    </recommendedName>
    <alternativeName>
        <fullName evidence="16">Histone lysine demethylase NO66</fullName>
    </alternativeName>
</protein>
<feature type="compositionally biased region" description="Low complexity" evidence="18">
    <location>
        <begin position="22"/>
        <end position="37"/>
    </location>
</feature>
<evidence type="ECO:0000256" key="10">
    <source>
        <dbReference type="ARBA" id="ARBA00023002"/>
    </source>
</evidence>
<dbReference type="InterPro" id="IPR049043">
    <property type="entry name" value="WHD_RIOX1"/>
</dbReference>